<dbReference type="Pfam" id="PF01541">
    <property type="entry name" value="GIY-YIG"/>
    <property type="match status" value="1"/>
</dbReference>
<evidence type="ECO:0000259" key="2">
    <source>
        <dbReference type="PROSITE" id="PS50164"/>
    </source>
</evidence>
<dbReference type="PANTHER" id="PTHR34477">
    <property type="entry name" value="UPF0213 PROTEIN YHBQ"/>
    <property type="match status" value="1"/>
</dbReference>
<evidence type="ECO:0000256" key="1">
    <source>
        <dbReference type="ARBA" id="ARBA00007435"/>
    </source>
</evidence>
<dbReference type="AlphaFoldDB" id="A0A1F5K4Q0"/>
<dbReference type="InterPro" id="IPR035901">
    <property type="entry name" value="GIY-YIG_endonuc_sf"/>
</dbReference>
<dbReference type="SUPFAM" id="SSF82771">
    <property type="entry name" value="GIY-YIG endonuclease"/>
    <property type="match status" value="1"/>
</dbReference>
<comment type="caution">
    <text evidence="3">The sequence shown here is derived from an EMBL/GenBank/DDBJ whole genome shotgun (WGS) entry which is preliminary data.</text>
</comment>
<dbReference type="InterPro" id="IPR050190">
    <property type="entry name" value="UPF0213_domain"/>
</dbReference>
<name>A0A1F5K4Q0_9BACT</name>
<comment type="similarity">
    <text evidence="1">Belongs to the UPF0213 family.</text>
</comment>
<dbReference type="Proteomes" id="UP000176405">
    <property type="component" value="Unassembled WGS sequence"/>
</dbReference>
<feature type="domain" description="GIY-YIG" evidence="2">
    <location>
        <begin position="1"/>
        <end position="75"/>
    </location>
</feature>
<evidence type="ECO:0000313" key="3">
    <source>
        <dbReference type="EMBL" id="OGE35740.1"/>
    </source>
</evidence>
<dbReference type="CDD" id="cd10449">
    <property type="entry name" value="GIY-YIG_SLX1_like"/>
    <property type="match status" value="1"/>
</dbReference>
<dbReference type="Gene3D" id="3.40.1440.10">
    <property type="entry name" value="GIY-YIG endonuclease"/>
    <property type="match status" value="1"/>
</dbReference>
<gene>
    <name evidence="3" type="ORF">A3E45_00385</name>
</gene>
<protein>
    <submittedName>
        <fullName evidence="3">Excinuclease ABC subunit C</fullName>
    </submittedName>
</protein>
<dbReference type="STRING" id="1797780.A3E45_00385"/>
<accession>A0A1F5K4Q0</accession>
<evidence type="ECO:0000313" key="4">
    <source>
        <dbReference type="Proteomes" id="UP000176405"/>
    </source>
</evidence>
<sequence>MFYTYVLRSKKDGWLYIGWSIDLRHRLEQHNNGLVKATKYRLPMELIYYEACMSEENAIAREKQLKTGFGRAYLKRRLG</sequence>
<dbReference type="InterPro" id="IPR000305">
    <property type="entry name" value="GIY-YIG_endonuc"/>
</dbReference>
<dbReference type="EMBL" id="MFDH01000018">
    <property type="protein sequence ID" value="OGE35740.1"/>
    <property type="molecule type" value="Genomic_DNA"/>
</dbReference>
<proteinExistence type="inferred from homology"/>
<organism evidence="3 4">
    <name type="scientific">Candidatus Daviesbacteria bacterium RIFCSPHIGHO2_12_FULL_43_11</name>
    <dbReference type="NCBI Taxonomy" id="1797780"/>
    <lineage>
        <taxon>Bacteria</taxon>
        <taxon>Candidatus Daviesiibacteriota</taxon>
    </lineage>
</organism>
<dbReference type="PANTHER" id="PTHR34477:SF1">
    <property type="entry name" value="UPF0213 PROTEIN YHBQ"/>
    <property type="match status" value="1"/>
</dbReference>
<reference evidence="3 4" key="1">
    <citation type="journal article" date="2016" name="Nat. Commun.">
        <title>Thousands of microbial genomes shed light on interconnected biogeochemical processes in an aquifer system.</title>
        <authorList>
            <person name="Anantharaman K."/>
            <person name="Brown C.T."/>
            <person name="Hug L.A."/>
            <person name="Sharon I."/>
            <person name="Castelle C.J."/>
            <person name="Probst A.J."/>
            <person name="Thomas B.C."/>
            <person name="Singh A."/>
            <person name="Wilkins M.J."/>
            <person name="Karaoz U."/>
            <person name="Brodie E.L."/>
            <person name="Williams K.H."/>
            <person name="Hubbard S.S."/>
            <person name="Banfield J.F."/>
        </authorList>
    </citation>
    <scope>NUCLEOTIDE SEQUENCE [LARGE SCALE GENOMIC DNA]</scope>
</reference>
<dbReference type="PROSITE" id="PS50164">
    <property type="entry name" value="GIY_YIG"/>
    <property type="match status" value="1"/>
</dbReference>